<keyword evidence="1" id="KW-0472">Membrane</keyword>
<keyword evidence="1" id="KW-1133">Transmembrane helix</keyword>
<feature type="transmembrane region" description="Helical" evidence="1">
    <location>
        <begin position="39"/>
        <end position="57"/>
    </location>
</feature>
<comment type="caution">
    <text evidence="2">The sequence shown here is derived from an EMBL/GenBank/DDBJ whole genome shotgun (WGS) entry which is preliminary data.</text>
</comment>
<dbReference type="Proteomes" id="UP001271263">
    <property type="component" value="Unassembled WGS sequence"/>
</dbReference>
<dbReference type="Proteomes" id="UP001259340">
    <property type="component" value="Unassembled WGS sequence"/>
</dbReference>
<organism evidence="2 4">
    <name type="scientific">Shewanella fidelis</name>
    <dbReference type="NCBI Taxonomy" id="173509"/>
    <lineage>
        <taxon>Bacteria</taxon>
        <taxon>Pseudomonadati</taxon>
        <taxon>Pseudomonadota</taxon>
        <taxon>Gammaproteobacteria</taxon>
        <taxon>Alteromonadales</taxon>
        <taxon>Shewanellaceae</taxon>
        <taxon>Shewanella</taxon>
    </lineage>
</organism>
<evidence type="ECO:0000313" key="2">
    <source>
        <dbReference type="EMBL" id="MDR8524806.1"/>
    </source>
</evidence>
<dbReference type="RefSeq" id="WP_310655224.1">
    <property type="nucleotide sequence ID" value="NZ_JAPMLA010000002.1"/>
</dbReference>
<reference evidence="3 5" key="1">
    <citation type="journal article" date="2022" name="bioRxiv">
        <title>Prophages regulate Shewanella fidelis 3313 motility and biofilm formation: implications for gut colonization dynamics in Ciona robusta.</title>
        <authorList>
            <person name="Natarajan O."/>
            <person name="Gibboney S.L."/>
            <person name="Young M.N."/>
            <person name="Lim S.J."/>
            <person name="Pluta N."/>
            <person name="Atkinson C.G."/>
            <person name="Leigh B.A."/>
            <person name="Liberti A."/>
            <person name="Kees E.D."/>
            <person name="Breitbart M."/>
            <person name="Gralnick J.A."/>
            <person name="Dishaw L.J."/>
        </authorList>
    </citation>
    <scope>NUCLEOTIDE SEQUENCE [LARGE SCALE GENOMIC DNA]</scope>
    <source>
        <strain evidence="3 5">JG4066</strain>
    </source>
</reference>
<sequence length="83" mass="9146">MLKQVMLTTLAGAISVMSTAVIAHPGHDHNAESANLLHLLWVMPIVLAGVIVTKLLTDNLRRKKLERRQANEANSACNQYKSQ</sequence>
<gene>
    <name evidence="2" type="ORF">OS133_14390</name>
    <name evidence="3" type="ORF">OS134_02250</name>
</gene>
<dbReference type="EMBL" id="JAPMLE010000001">
    <property type="protein sequence ID" value="MDR8524806.1"/>
    <property type="molecule type" value="Genomic_DNA"/>
</dbReference>
<reference evidence="2" key="2">
    <citation type="submission" date="2022-11" db="EMBL/GenBank/DDBJ databases">
        <title>Prophages regulate Shewanella fidelis motility and biofilm formation: implications for gut colonization dynamics in Ciona robusta.</title>
        <authorList>
            <person name="Natarajan O."/>
            <person name="Gibboney S.L."/>
            <person name="Young M.N."/>
            <person name="Lim S.J."/>
            <person name="Pluta N."/>
            <person name="Atkinson C.G.F."/>
            <person name="Leigh B.A."/>
            <person name="Liberti A."/>
            <person name="Kees E."/>
            <person name="Breitbart M."/>
            <person name="Gralnick J."/>
            <person name="Dishaw L.J."/>
        </authorList>
    </citation>
    <scope>NUCLEOTIDE SEQUENCE</scope>
    <source>
        <strain evidence="2">3313</strain>
    </source>
</reference>
<dbReference type="EMBL" id="JAPMLD010000001">
    <property type="protein sequence ID" value="MDW4822888.1"/>
    <property type="molecule type" value="Genomic_DNA"/>
</dbReference>
<proteinExistence type="predicted"/>
<protein>
    <submittedName>
        <fullName evidence="2">Uncharacterized protein</fullName>
    </submittedName>
</protein>
<keyword evidence="1" id="KW-0812">Transmembrane</keyword>
<dbReference type="AlphaFoldDB" id="A0AAW8NQ05"/>
<accession>A0AAW8NQ05</accession>
<evidence type="ECO:0000313" key="5">
    <source>
        <dbReference type="Proteomes" id="UP001271263"/>
    </source>
</evidence>
<evidence type="ECO:0000313" key="4">
    <source>
        <dbReference type="Proteomes" id="UP001259340"/>
    </source>
</evidence>
<evidence type="ECO:0000256" key="1">
    <source>
        <dbReference type="SAM" id="Phobius"/>
    </source>
</evidence>
<keyword evidence="5" id="KW-1185">Reference proteome</keyword>
<evidence type="ECO:0000313" key="3">
    <source>
        <dbReference type="EMBL" id="MDW4822888.1"/>
    </source>
</evidence>
<name>A0AAW8NQ05_9GAMM</name>